<feature type="region of interest" description="Disordered" evidence="5">
    <location>
        <begin position="368"/>
        <end position="406"/>
    </location>
</feature>
<feature type="domain" description="HTH myb-type" evidence="8">
    <location>
        <begin position="312"/>
        <end position="366"/>
    </location>
</feature>
<evidence type="ECO:0000313" key="9">
    <source>
        <dbReference type="EMBL" id="CAG8753137.1"/>
    </source>
</evidence>
<dbReference type="GO" id="GO:0019185">
    <property type="term" value="C:snRNA-activating protein complex"/>
    <property type="evidence" value="ECO:0007669"/>
    <property type="project" value="TreeGrafter"/>
</dbReference>
<evidence type="ECO:0000256" key="5">
    <source>
        <dbReference type="SAM" id="MobiDB-lite"/>
    </source>
</evidence>
<evidence type="ECO:0000256" key="2">
    <source>
        <dbReference type="ARBA" id="ARBA00023125"/>
    </source>
</evidence>
<keyword evidence="10" id="KW-1185">Reference proteome</keyword>
<feature type="domain" description="Myb-like" evidence="6">
    <location>
        <begin position="205"/>
        <end position="249"/>
    </location>
</feature>
<keyword evidence="3" id="KW-0804">Transcription</keyword>
<dbReference type="PANTHER" id="PTHR46621">
    <property type="entry name" value="SNRNA-ACTIVATING PROTEIN COMPLEX SUBUNIT 4"/>
    <property type="match status" value="1"/>
</dbReference>
<dbReference type="Gene3D" id="1.10.10.60">
    <property type="entry name" value="Homeodomain-like"/>
    <property type="match status" value="3"/>
</dbReference>
<evidence type="ECO:0000313" key="10">
    <source>
        <dbReference type="Proteomes" id="UP000789759"/>
    </source>
</evidence>
<feature type="region of interest" description="Disordered" evidence="5">
    <location>
        <begin position="437"/>
        <end position="466"/>
    </location>
</feature>
<feature type="domain" description="SANT" evidence="7">
    <location>
        <begin position="315"/>
        <end position="366"/>
    </location>
</feature>
<dbReference type="GO" id="GO:0042796">
    <property type="term" value="P:snRNA transcription by RNA polymerase III"/>
    <property type="evidence" value="ECO:0007669"/>
    <property type="project" value="TreeGrafter"/>
</dbReference>
<dbReference type="CDD" id="cd00167">
    <property type="entry name" value="SANT"/>
    <property type="match status" value="3"/>
</dbReference>
<dbReference type="PROSITE" id="PS51294">
    <property type="entry name" value="HTH_MYB"/>
    <property type="match status" value="2"/>
</dbReference>
<dbReference type="SUPFAM" id="SSF46689">
    <property type="entry name" value="Homeodomain-like"/>
    <property type="match status" value="2"/>
</dbReference>
<dbReference type="EMBL" id="CAJVQA010018286">
    <property type="protein sequence ID" value="CAG8753137.1"/>
    <property type="molecule type" value="Genomic_DNA"/>
</dbReference>
<comment type="caution">
    <text evidence="9">The sequence shown here is derived from an EMBL/GenBank/DDBJ whole genome shotgun (WGS) entry which is preliminary data.</text>
</comment>
<dbReference type="PANTHER" id="PTHR46621:SF1">
    <property type="entry name" value="SNRNA-ACTIVATING PROTEIN COMPLEX SUBUNIT 4"/>
    <property type="match status" value="1"/>
</dbReference>
<feature type="domain" description="HTH myb-type" evidence="8">
    <location>
        <begin position="205"/>
        <end position="253"/>
    </location>
</feature>
<protein>
    <submittedName>
        <fullName evidence="9">16106_t:CDS:1</fullName>
    </submittedName>
</protein>
<gene>
    <name evidence="9" type="ORF">CPELLU_LOCUS14839</name>
</gene>
<dbReference type="InterPro" id="IPR017884">
    <property type="entry name" value="SANT_dom"/>
</dbReference>
<dbReference type="Pfam" id="PF13921">
    <property type="entry name" value="Myb_DNA-bind_6"/>
    <property type="match status" value="1"/>
</dbReference>
<proteinExistence type="predicted"/>
<keyword evidence="4" id="KW-0539">Nucleus</keyword>
<evidence type="ECO:0000256" key="1">
    <source>
        <dbReference type="ARBA" id="ARBA00023015"/>
    </source>
</evidence>
<evidence type="ECO:0000259" key="6">
    <source>
        <dbReference type="PROSITE" id="PS50090"/>
    </source>
</evidence>
<dbReference type="InterPro" id="IPR009057">
    <property type="entry name" value="Homeodomain-like_sf"/>
</dbReference>
<evidence type="ECO:0000259" key="8">
    <source>
        <dbReference type="PROSITE" id="PS51294"/>
    </source>
</evidence>
<feature type="domain" description="Myb-like" evidence="6">
    <location>
        <begin position="312"/>
        <end position="362"/>
    </location>
</feature>
<keyword evidence="1" id="KW-0805">Transcription regulation</keyword>
<name>A0A9N9IY19_9GLOM</name>
<dbReference type="GO" id="GO:0042795">
    <property type="term" value="P:snRNA transcription by RNA polymerase II"/>
    <property type="evidence" value="ECO:0007669"/>
    <property type="project" value="TreeGrafter"/>
</dbReference>
<accession>A0A9N9IY19</accession>
<dbReference type="GO" id="GO:0000978">
    <property type="term" value="F:RNA polymerase II cis-regulatory region sequence-specific DNA binding"/>
    <property type="evidence" value="ECO:0007669"/>
    <property type="project" value="TreeGrafter"/>
</dbReference>
<sequence length="466" mass="52971">MFTPEEFNNRETDKLNIPHNVNVGNHNQQLSNESSIMIHLPCYFGDSTVNPLEIYSREQIMQNNHQPLYNQSSSEFGQNNSTMQLYQNSEKDESHAQHVTHENTNDWPPSNELYQQNIISNLYNSVLESPYPTPQNLVSMEPLPTPTYSPLISFGDPVQNFNYFNQQQRRQNYIDPIYDADYQRANLSHPGRIPSSPQKPPVYTKWTEEEDELLRAAISIYGPHKWSLIAAHVPNRTPMQCSTRWLGALNPTIHKGRWTPEEDAALKDAVGEFVDLIDSDGHPQPIPCNKIASRIPHRTGIQCQARWSEALDPSVRKGKWSPDEDEILKEGVRRYGRCWIRIAELIEGRTQRQCRTRWVQIKNKQAKLEKDAMMAKSNSSSTDDDNDEGLSILTPPNTTPSTPAQTVMRPSPNILNHMPPRRQLSGIPSIMSHSPILSPSPTDTLTSPESCGVTTPEHTSPMFDTT</sequence>
<dbReference type="OrthoDB" id="2143914at2759"/>
<feature type="domain" description="Myb-like" evidence="6">
    <location>
        <begin position="250"/>
        <end position="311"/>
    </location>
</feature>
<keyword evidence="2" id="KW-0238">DNA-binding</keyword>
<reference evidence="9" key="1">
    <citation type="submission" date="2021-06" db="EMBL/GenBank/DDBJ databases">
        <authorList>
            <person name="Kallberg Y."/>
            <person name="Tangrot J."/>
            <person name="Rosling A."/>
        </authorList>
    </citation>
    <scope>NUCLEOTIDE SEQUENCE</scope>
    <source>
        <strain evidence="9">FL966</strain>
    </source>
</reference>
<evidence type="ECO:0000256" key="3">
    <source>
        <dbReference type="ARBA" id="ARBA00023163"/>
    </source>
</evidence>
<dbReference type="InterPro" id="IPR017930">
    <property type="entry name" value="Myb_dom"/>
</dbReference>
<dbReference type="AlphaFoldDB" id="A0A9N9IY19"/>
<dbReference type="PROSITE" id="PS51293">
    <property type="entry name" value="SANT"/>
    <property type="match status" value="1"/>
</dbReference>
<dbReference type="GO" id="GO:0001006">
    <property type="term" value="F:RNA polymerase III type 3 promoter sequence-specific DNA binding"/>
    <property type="evidence" value="ECO:0007669"/>
    <property type="project" value="TreeGrafter"/>
</dbReference>
<dbReference type="Pfam" id="PF00249">
    <property type="entry name" value="Myb_DNA-binding"/>
    <property type="match status" value="1"/>
</dbReference>
<dbReference type="PROSITE" id="PS50090">
    <property type="entry name" value="MYB_LIKE"/>
    <property type="match status" value="3"/>
</dbReference>
<dbReference type="SMART" id="SM00717">
    <property type="entry name" value="SANT"/>
    <property type="match status" value="3"/>
</dbReference>
<dbReference type="Proteomes" id="UP000789759">
    <property type="component" value="Unassembled WGS sequence"/>
</dbReference>
<feature type="non-terminal residue" evidence="9">
    <location>
        <position position="466"/>
    </location>
</feature>
<dbReference type="InterPro" id="IPR051575">
    <property type="entry name" value="Myb-like_DNA-bd"/>
</dbReference>
<evidence type="ECO:0000259" key="7">
    <source>
        <dbReference type="PROSITE" id="PS51293"/>
    </source>
</evidence>
<evidence type="ECO:0000256" key="4">
    <source>
        <dbReference type="ARBA" id="ARBA00023242"/>
    </source>
</evidence>
<organism evidence="9 10">
    <name type="scientific">Cetraspora pellucida</name>
    <dbReference type="NCBI Taxonomy" id="1433469"/>
    <lineage>
        <taxon>Eukaryota</taxon>
        <taxon>Fungi</taxon>
        <taxon>Fungi incertae sedis</taxon>
        <taxon>Mucoromycota</taxon>
        <taxon>Glomeromycotina</taxon>
        <taxon>Glomeromycetes</taxon>
        <taxon>Diversisporales</taxon>
        <taxon>Gigasporaceae</taxon>
        <taxon>Cetraspora</taxon>
    </lineage>
</organism>
<feature type="compositionally biased region" description="Polar residues" evidence="5">
    <location>
        <begin position="394"/>
        <end position="405"/>
    </location>
</feature>
<dbReference type="InterPro" id="IPR001005">
    <property type="entry name" value="SANT/Myb"/>
</dbReference>